<dbReference type="InterPro" id="IPR013516">
    <property type="entry name" value="Phyto_chromo_BS"/>
</dbReference>
<evidence type="ECO:0000256" key="4">
    <source>
        <dbReference type="ARBA" id="ARBA00023015"/>
    </source>
</evidence>
<dbReference type="InterPro" id="IPR003594">
    <property type="entry name" value="HATPase_dom"/>
</dbReference>
<dbReference type="GO" id="GO:0009881">
    <property type="term" value="F:photoreceptor activity"/>
    <property type="evidence" value="ECO:0007669"/>
    <property type="project" value="UniProtKB-KW"/>
</dbReference>
<evidence type="ECO:0000256" key="7">
    <source>
        <dbReference type="SAM" id="MobiDB-lite"/>
    </source>
</evidence>
<dbReference type="Gene3D" id="3.30.450.20">
    <property type="entry name" value="PAS domain"/>
    <property type="match status" value="2"/>
</dbReference>
<dbReference type="SMART" id="SM00387">
    <property type="entry name" value="HATPase_c"/>
    <property type="match status" value="1"/>
</dbReference>
<dbReference type="NCBIfam" id="TIGR00229">
    <property type="entry name" value="sensory_box"/>
    <property type="match status" value="1"/>
</dbReference>
<dbReference type="SUPFAM" id="SSF55874">
    <property type="entry name" value="ATPase domain of HSP90 chaperone/DNA topoisomerase II/histidine kinase"/>
    <property type="match status" value="1"/>
</dbReference>
<dbReference type="InterPro" id="IPR013654">
    <property type="entry name" value="PAS_2"/>
</dbReference>
<dbReference type="SUPFAM" id="SSF55781">
    <property type="entry name" value="GAF domain-like"/>
    <property type="match status" value="2"/>
</dbReference>
<dbReference type="Gene3D" id="3.30.450.270">
    <property type="match status" value="1"/>
</dbReference>
<dbReference type="InterPro" id="IPR000014">
    <property type="entry name" value="PAS"/>
</dbReference>
<evidence type="ECO:0000259" key="10">
    <source>
        <dbReference type="PROSITE" id="PS50112"/>
    </source>
</evidence>
<dbReference type="Pfam" id="PF00360">
    <property type="entry name" value="PHY"/>
    <property type="match status" value="1"/>
</dbReference>
<feature type="domain" description="Histidine kinase" evidence="9">
    <location>
        <begin position="933"/>
        <end position="1157"/>
    </location>
</feature>
<keyword evidence="6" id="KW-0675">Receptor</keyword>
<name>A0A059UK79_CHAGL</name>
<feature type="domain" description="PAS" evidence="10">
    <location>
        <begin position="634"/>
        <end position="705"/>
    </location>
</feature>
<dbReference type="PROSITE" id="PS00245">
    <property type="entry name" value="PHYTOCHROME_1"/>
    <property type="match status" value="1"/>
</dbReference>
<organism evidence="11">
    <name type="scientific">Chaetosphaeridium globosum</name>
    <name type="common">Charophycean green alga</name>
    <name type="synonym">Herposteiron globosum</name>
    <dbReference type="NCBI Taxonomy" id="96477"/>
    <lineage>
        <taxon>Eukaryota</taxon>
        <taxon>Viridiplantae</taxon>
        <taxon>Streptophyta</taxon>
        <taxon>Coleochaetophyceae</taxon>
        <taxon>Coleochaetales</taxon>
        <taxon>Chaetosphaeridiaceae</taxon>
        <taxon>Chaetosphaeridium</taxon>
    </lineage>
</organism>
<dbReference type="PROSITE" id="PS50046">
    <property type="entry name" value="PHYTOCHROME_2"/>
    <property type="match status" value="1"/>
</dbReference>
<dbReference type="InterPro" id="IPR035965">
    <property type="entry name" value="PAS-like_dom_sf"/>
</dbReference>
<proteinExistence type="evidence at transcript level"/>
<reference evidence="11" key="2">
    <citation type="submission" date="2014-01" db="EMBL/GenBank/DDBJ databases">
        <authorList>
            <person name="Li F.-W."/>
        </authorList>
    </citation>
    <scope>NUCLEOTIDE SEQUENCE</scope>
</reference>
<dbReference type="PANTHER" id="PTHR47876">
    <property type="entry name" value="OS08G0260000 PROTEIN"/>
    <property type="match status" value="1"/>
</dbReference>
<dbReference type="Pfam" id="PF02518">
    <property type="entry name" value="HATPase_c"/>
    <property type="match status" value="1"/>
</dbReference>
<keyword evidence="3" id="KW-0157">Chromophore</keyword>
<sequence>MVSSNRIREAGTASSGSSAGRSKVIRAAQTSTNAKLNAEYDKSQDSGSSFCYSKAVDVEGLSGETAGAHMVTAYLQRMQRGGQVQAFGCLVAVEEETLRVIAYSENAAEMLELVSQSVPNMAVQDSSLAIGTDVRNLFSNATALNLERACQASDVSLMNPVRLDCRASGKPFFGILHRIDVGIVIDLEPIHASDQMGLTGSVQSHKLAAKAVANLQSLSGGDVGALCDAVVEELRELTGYARVMAYKFLEDEHGEVVAEIRRTDLDPYIGLHFPATDVPQAARFLFMKNRTRMIVDIDTPQVRIIQDTNLRMSLSLGGSTLRGVHDCHKDYMRNMGSQASLVFAVVVNDTDVPPFDPGTKPKGVEPPKRLWGLVVCHDTRPRYVPFPIRSACEFLVQVFGMQLNMELELSAQLREKHILRTQTLLCDMLLRQSPISIMTHSPNVMDLVQCDGAALYYEKQFWLLGLTPTEPQILELVQWLTNVHKDSTGLSTDSLLEANFPGAEHLGDRVCGMAAARVTSNDFIFWFRSHQAKEIRWGGQAGVAGDVDDEKRMHPRTSFRTFLQVVKHRSKPWEDVEMDAIHSLQLILRGASQEAAAAGAEGLSSQSGGGGALAAAQLSELRLQIQGMDELSTVANEMVRLIETATAPILAVDGQGQINGWNAKVAEITGLSVADAMGRSLARELVMPVSRGTVEQMLGCALRGEEEQNVEIRLRLWPGQPGQTKGPETDVDEVILVVNACASRDVHDKVVGVCFVGQDITTQKVIMDKFTRIQGDYSSIVMNPNTLIPPIFGADLLGVVTEWNVAMVRISGVRREDALGRMLAGEVFGVASARGRRPQCELASPDALVTLRVLLNGALDGIERDRVPFCFTTRSGRSVEVLLTANKRVVSEGAPISGAFFFIHVASAELQQAYAIQRAAERMAESKAKELAYIRQQIKNPLDGLSFARSFLEHTNLTEDQRQLVETAATCENQMRRILGDQDLQAIEEGYLELETAEFTMATVMNAVVAQGMLLSSKRGLQLFCDTPPELKTLRVFGDQLRVQQVLSDFLTNAIQFTPMQGWVEIKAISERLRESGFEVMRLNFHISHSGEGIPEGLIRQMYEVADEQGAKVRSQEGLGLSMCRKIVTQAMNGRVEYVRGGSKCFFDIALSLPLSDRDDAVSVK</sequence>
<dbReference type="SMART" id="SM00091">
    <property type="entry name" value="PAS"/>
    <property type="match status" value="2"/>
</dbReference>
<evidence type="ECO:0000256" key="6">
    <source>
        <dbReference type="ARBA" id="ARBA00023170"/>
    </source>
</evidence>
<dbReference type="SMART" id="SM00065">
    <property type="entry name" value="GAF"/>
    <property type="match status" value="1"/>
</dbReference>
<dbReference type="Gene3D" id="3.30.450.40">
    <property type="match status" value="1"/>
</dbReference>
<dbReference type="InterPro" id="IPR003018">
    <property type="entry name" value="GAF"/>
</dbReference>
<dbReference type="FunFam" id="3.30.450.20:FF:000039">
    <property type="entry name" value="Phytochrome"/>
    <property type="match status" value="1"/>
</dbReference>
<feature type="domain" description="Phytochrome chromophore attachment site" evidence="8">
    <location>
        <begin position="222"/>
        <end position="397"/>
    </location>
</feature>
<evidence type="ECO:0000313" key="11">
    <source>
        <dbReference type="EMBL" id="AHZ64008.1"/>
    </source>
</evidence>
<keyword evidence="5" id="KW-0804">Transcription</keyword>
<evidence type="ECO:0000256" key="3">
    <source>
        <dbReference type="ARBA" id="ARBA00022991"/>
    </source>
</evidence>
<keyword evidence="2" id="KW-0716">Sensory transduction</keyword>
<dbReference type="FunFam" id="3.30.450.270:FF:000001">
    <property type="entry name" value="Phytochrome"/>
    <property type="match status" value="1"/>
</dbReference>
<keyword evidence="1" id="KW-0600">Photoreceptor protein</keyword>
<dbReference type="Gene3D" id="3.30.565.10">
    <property type="entry name" value="Histidine kinase-like ATPase, C-terminal domain"/>
    <property type="match status" value="1"/>
</dbReference>
<dbReference type="GO" id="GO:0000155">
    <property type="term" value="F:phosphorelay sensor kinase activity"/>
    <property type="evidence" value="ECO:0007669"/>
    <property type="project" value="InterPro"/>
</dbReference>
<dbReference type="PANTHER" id="PTHR47876:SF3">
    <property type="entry name" value="PHYTOCHROME 1"/>
    <property type="match status" value="1"/>
</dbReference>
<dbReference type="InterPro" id="IPR043150">
    <property type="entry name" value="Phytochrome_PHY_sf"/>
</dbReference>
<dbReference type="PROSITE" id="PS50112">
    <property type="entry name" value="PAS"/>
    <property type="match status" value="2"/>
</dbReference>
<gene>
    <name evidence="11" type="primary">PHY</name>
</gene>
<dbReference type="InterPro" id="IPR016132">
    <property type="entry name" value="Phyto_chromo_attachment"/>
</dbReference>
<keyword evidence="4" id="KW-0805">Transcription regulation</keyword>
<dbReference type="InterPro" id="IPR013767">
    <property type="entry name" value="PAS_fold"/>
</dbReference>
<dbReference type="InterPro" id="IPR013515">
    <property type="entry name" value="Phytochrome_cen-reg"/>
</dbReference>
<dbReference type="SUPFAM" id="SSF55785">
    <property type="entry name" value="PYP-like sensor domain (PAS domain)"/>
    <property type="match status" value="3"/>
</dbReference>
<dbReference type="Pfam" id="PF00512">
    <property type="entry name" value="HisKA"/>
    <property type="match status" value="1"/>
</dbReference>
<dbReference type="GO" id="GO:0006355">
    <property type="term" value="P:regulation of DNA-templated transcription"/>
    <property type="evidence" value="ECO:0007669"/>
    <property type="project" value="InterPro"/>
</dbReference>
<dbReference type="InterPro" id="IPR003661">
    <property type="entry name" value="HisK_dim/P_dom"/>
</dbReference>
<dbReference type="SMART" id="SM00388">
    <property type="entry name" value="HisKA"/>
    <property type="match status" value="1"/>
</dbReference>
<dbReference type="CDD" id="cd00130">
    <property type="entry name" value="PAS"/>
    <property type="match status" value="2"/>
</dbReference>
<dbReference type="Pfam" id="PF01590">
    <property type="entry name" value="GAF"/>
    <property type="match status" value="1"/>
</dbReference>
<dbReference type="InterPro" id="IPR029016">
    <property type="entry name" value="GAF-like_dom_sf"/>
</dbReference>
<protein>
    <submittedName>
        <fullName evidence="11">Phytochrome</fullName>
    </submittedName>
</protein>
<reference evidence="11" key="1">
    <citation type="journal article" date="2014" name="Proc. Natl. Acad. Sci. U.S.A.">
        <title>Horizontal transfer of an adaptive chimeric photoreceptor from bryophytes to ferns.</title>
        <authorList>
            <person name="Li F.W."/>
            <person name="Villarreal J.C."/>
            <person name="Kelly S."/>
            <person name="Rothfels C.J."/>
            <person name="Melkonian M."/>
            <person name="Frangedakis E."/>
            <person name="Ruhsam M."/>
            <person name="Sigel E.M."/>
            <person name="Der J.P."/>
            <person name="Pittermann J."/>
            <person name="Burge D.O."/>
            <person name="Pokorny L."/>
            <person name="Larsson A."/>
            <person name="Chen T."/>
            <person name="Weststrand S."/>
            <person name="Thomas P."/>
            <person name="Carpenter E."/>
            <person name="Zhang Y."/>
            <person name="Tian Z."/>
            <person name="Chen L."/>
            <person name="Yan Z."/>
            <person name="Zhu Y."/>
            <person name="Sun X."/>
            <person name="Wang J."/>
            <person name="Stevenson D.W."/>
            <person name="Crandall-Stotler B.J."/>
            <person name="Shaw A.J."/>
            <person name="Deyholos M.K."/>
            <person name="Soltis D.E."/>
            <person name="Graham S.W."/>
            <person name="Windham M.D."/>
            <person name="Langdale J.A."/>
            <person name="Wong G.K."/>
            <person name="Mathews S."/>
            <person name="Pryer K.M."/>
        </authorList>
    </citation>
    <scope>NUCLEOTIDE SEQUENCE</scope>
</reference>
<feature type="compositionally biased region" description="Low complexity" evidence="7">
    <location>
        <begin position="10"/>
        <end position="22"/>
    </location>
</feature>
<dbReference type="AlphaFoldDB" id="A0A059UK79"/>
<feature type="domain" description="PAS" evidence="10">
    <location>
        <begin position="776"/>
        <end position="828"/>
    </location>
</feature>
<evidence type="ECO:0000256" key="2">
    <source>
        <dbReference type="ARBA" id="ARBA00022606"/>
    </source>
</evidence>
<evidence type="ECO:0000256" key="5">
    <source>
        <dbReference type="ARBA" id="ARBA00023163"/>
    </source>
</evidence>
<evidence type="ECO:0000259" key="8">
    <source>
        <dbReference type="PROSITE" id="PS50046"/>
    </source>
</evidence>
<evidence type="ECO:0000259" key="9">
    <source>
        <dbReference type="PROSITE" id="PS50109"/>
    </source>
</evidence>
<dbReference type="EMBL" id="KJ195207">
    <property type="protein sequence ID" value="AHZ64008.1"/>
    <property type="molecule type" value="mRNA"/>
</dbReference>
<dbReference type="InterPro" id="IPR005467">
    <property type="entry name" value="His_kinase_dom"/>
</dbReference>
<dbReference type="Pfam" id="PF00989">
    <property type="entry name" value="PAS"/>
    <property type="match status" value="2"/>
</dbReference>
<dbReference type="InterPro" id="IPR001294">
    <property type="entry name" value="Phytochrome"/>
</dbReference>
<accession>A0A059UK79</accession>
<evidence type="ECO:0000256" key="1">
    <source>
        <dbReference type="ARBA" id="ARBA00022543"/>
    </source>
</evidence>
<dbReference type="Pfam" id="PF08446">
    <property type="entry name" value="PAS_2"/>
    <property type="match status" value="1"/>
</dbReference>
<dbReference type="PROSITE" id="PS50109">
    <property type="entry name" value="HIS_KIN"/>
    <property type="match status" value="1"/>
</dbReference>
<feature type="region of interest" description="Disordered" evidence="7">
    <location>
        <begin position="1"/>
        <end position="24"/>
    </location>
</feature>
<dbReference type="PRINTS" id="PR01033">
    <property type="entry name" value="PHYTOCHROME"/>
</dbReference>
<dbReference type="GO" id="GO:0009584">
    <property type="term" value="P:detection of visible light"/>
    <property type="evidence" value="ECO:0007669"/>
    <property type="project" value="InterPro"/>
</dbReference>
<dbReference type="InterPro" id="IPR036890">
    <property type="entry name" value="HATPase_C_sf"/>
</dbReference>